<feature type="domain" description="SusD-like N-terminal" evidence="7">
    <location>
        <begin position="78"/>
        <end position="209"/>
    </location>
</feature>
<evidence type="ECO:0000256" key="5">
    <source>
        <dbReference type="ARBA" id="ARBA00023237"/>
    </source>
</evidence>
<dbReference type="Gene3D" id="1.25.40.390">
    <property type="match status" value="1"/>
</dbReference>
<organism evidence="8 9">
    <name type="scientific">Snuella sedimenti</name>
    <dbReference type="NCBI Taxonomy" id="2798802"/>
    <lineage>
        <taxon>Bacteria</taxon>
        <taxon>Pseudomonadati</taxon>
        <taxon>Bacteroidota</taxon>
        <taxon>Flavobacteriia</taxon>
        <taxon>Flavobacteriales</taxon>
        <taxon>Flavobacteriaceae</taxon>
        <taxon>Snuella</taxon>
    </lineage>
</organism>
<comment type="similarity">
    <text evidence="2">Belongs to the SusD family.</text>
</comment>
<keyword evidence="5" id="KW-0998">Cell outer membrane</keyword>
<reference evidence="8" key="1">
    <citation type="submission" date="2020-12" db="EMBL/GenBank/DDBJ databases">
        <title>Snuella sp. nov., isolated from sediment in Incheon.</title>
        <authorList>
            <person name="Kim W."/>
        </authorList>
    </citation>
    <scope>NUCLEOTIDE SEQUENCE</scope>
    <source>
        <strain evidence="8">CAU 1569</strain>
    </source>
</reference>
<dbReference type="Proteomes" id="UP000610931">
    <property type="component" value="Unassembled WGS sequence"/>
</dbReference>
<evidence type="ECO:0000256" key="3">
    <source>
        <dbReference type="ARBA" id="ARBA00022729"/>
    </source>
</evidence>
<dbReference type="SUPFAM" id="SSF48452">
    <property type="entry name" value="TPR-like"/>
    <property type="match status" value="1"/>
</dbReference>
<keyword evidence="3" id="KW-0732">Signal</keyword>
<protein>
    <submittedName>
        <fullName evidence="8">RagB/SusD family nutrient uptake outer membrane protein</fullName>
    </submittedName>
</protein>
<dbReference type="Pfam" id="PF07980">
    <property type="entry name" value="SusD_RagB"/>
    <property type="match status" value="1"/>
</dbReference>
<evidence type="ECO:0000256" key="1">
    <source>
        <dbReference type="ARBA" id="ARBA00004442"/>
    </source>
</evidence>
<accession>A0A8J7J3K2</accession>
<dbReference type="Pfam" id="PF14322">
    <property type="entry name" value="SusD-like_3"/>
    <property type="match status" value="1"/>
</dbReference>
<evidence type="ECO:0000256" key="4">
    <source>
        <dbReference type="ARBA" id="ARBA00023136"/>
    </source>
</evidence>
<feature type="domain" description="RagB/SusD" evidence="6">
    <location>
        <begin position="256"/>
        <end position="596"/>
    </location>
</feature>
<comment type="caution">
    <text evidence="8">The sequence shown here is derived from an EMBL/GenBank/DDBJ whole genome shotgun (WGS) entry which is preliminary data.</text>
</comment>
<name>A0A8J7J3K2_9FLAO</name>
<comment type="subcellular location">
    <subcellularLocation>
        <location evidence="1">Cell outer membrane</location>
    </subcellularLocation>
</comment>
<keyword evidence="4" id="KW-0472">Membrane</keyword>
<gene>
    <name evidence="8" type="ORF">JF259_06740</name>
</gene>
<evidence type="ECO:0000259" key="6">
    <source>
        <dbReference type="Pfam" id="PF07980"/>
    </source>
</evidence>
<dbReference type="RefSeq" id="WP_199114547.1">
    <property type="nucleotide sequence ID" value="NZ_JAELVQ010000006.1"/>
</dbReference>
<evidence type="ECO:0000313" key="9">
    <source>
        <dbReference type="Proteomes" id="UP000610931"/>
    </source>
</evidence>
<dbReference type="InterPro" id="IPR033985">
    <property type="entry name" value="SusD-like_N"/>
</dbReference>
<dbReference type="GO" id="GO:0009279">
    <property type="term" value="C:cell outer membrane"/>
    <property type="evidence" value="ECO:0007669"/>
    <property type="project" value="UniProtKB-SubCell"/>
</dbReference>
<evidence type="ECO:0000313" key="8">
    <source>
        <dbReference type="EMBL" id="MBJ6367778.1"/>
    </source>
</evidence>
<keyword evidence="9" id="KW-1185">Reference proteome</keyword>
<evidence type="ECO:0000256" key="2">
    <source>
        <dbReference type="ARBA" id="ARBA00006275"/>
    </source>
</evidence>
<proteinExistence type="inferred from homology"/>
<evidence type="ECO:0000259" key="7">
    <source>
        <dbReference type="Pfam" id="PF14322"/>
    </source>
</evidence>
<dbReference type="AlphaFoldDB" id="A0A8J7J3K2"/>
<dbReference type="InterPro" id="IPR011990">
    <property type="entry name" value="TPR-like_helical_dom_sf"/>
</dbReference>
<dbReference type="EMBL" id="JAELVQ010000006">
    <property type="protein sequence ID" value="MBJ6367778.1"/>
    <property type="molecule type" value="Genomic_DNA"/>
</dbReference>
<dbReference type="InterPro" id="IPR012944">
    <property type="entry name" value="SusD_RagB_dom"/>
</dbReference>
<sequence>MKIYNITKKILTVLLGVLVMQCSDVLDKQDLSAFNEDSVWTDANLAEGFINQIHNRGMDGWPTSSAGFSDDAHGTFGEMYGETDTNSRTMYDGAYRLIRDINIALEELGASDFESEIKDPLMGQAFFFRAKIYFDLISTYGGVPLVLEIRSSDEGEALNVARNKTTECMAQIRSDLDTAIGLLPDAYDDASSDYGRITKGAAMAYKGRILNHWASEQFDPTQSAGRWQDAFAANQAALSNLEANGKGLHPDFEGLWFDESAGNVEAIMVRRYTENFSHNREAGCRPFVVGTNGESYNKATKGLVDAFPMKDGKSINDATSAYTYDPVILWENRDPRFAKSIAWNSAIWDLNDPAPVRTSVIEWTFQESSIEAQADSRITPTGFHCRKAVDGSVPGGAAALIGTTDWIEIRFAEVLLNLAEAANEVGGNSALIYDILTDIRERAGIDAGGDNLYGLQAGMSQSQLRDAIMLERRLELAFEGKRSYDLRRRRMYEDINGTYRRGYYIVRTAAFDALDPSDEILDDRIALENMILGGSIDINDAATYNTYFDTQVQSVERFGNTTDNGDAIDYQDKYYFWDLPQTAIDRNPSLVQTAGWPGGSFDPLQ</sequence>